<accession>A0A699USN5</accession>
<gene>
    <name evidence="1" type="ORF">Tci_894773</name>
</gene>
<dbReference type="AlphaFoldDB" id="A0A699USN5"/>
<feature type="non-terminal residue" evidence="1">
    <location>
        <position position="1"/>
    </location>
</feature>
<organism evidence="1">
    <name type="scientific">Tanacetum cinerariifolium</name>
    <name type="common">Dalmatian daisy</name>
    <name type="synonym">Chrysanthemum cinerariifolium</name>
    <dbReference type="NCBI Taxonomy" id="118510"/>
    <lineage>
        <taxon>Eukaryota</taxon>
        <taxon>Viridiplantae</taxon>
        <taxon>Streptophyta</taxon>
        <taxon>Embryophyta</taxon>
        <taxon>Tracheophyta</taxon>
        <taxon>Spermatophyta</taxon>
        <taxon>Magnoliopsida</taxon>
        <taxon>eudicotyledons</taxon>
        <taxon>Gunneridae</taxon>
        <taxon>Pentapetalae</taxon>
        <taxon>asterids</taxon>
        <taxon>campanulids</taxon>
        <taxon>Asterales</taxon>
        <taxon>Asteraceae</taxon>
        <taxon>Asteroideae</taxon>
        <taxon>Anthemideae</taxon>
        <taxon>Anthemidinae</taxon>
        <taxon>Tanacetum</taxon>
    </lineage>
</organism>
<name>A0A699USN5_TANCI</name>
<comment type="caution">
    <text evidence="1">The sequence shown here is derived from an EMBL/GenBank/DDBJ whole genome shotgun (WGS) entry which is preliminary data.</text>
</comment>
<dbReference type="EMBL" id="BKCJ011340049">
    <property type="protein sequence ID" value="GFD22804.1"/>
    <property type="molecule type" value="Genomic_DNA"/>
</dbReference>
<protein>
    <submittedName>
        <fullName evidence="1">Uncharacterized protein</fullName>
    </submittedName>
</protein>
<reference evidence="1" key="1">
    <citation type="journal article" date="2019" name="Sci. Rep.">
        <title>Draft genome of Tanacetum cinerariifolium, the natural source of mosquito coil.</title>
        <authorList>
            <person name="Yamashiro T."/>
            <person name="Shiraishi A."/>
            <person name="Satake H."/>
            <person name="Nakayama K."/>
        </authorList>
    </citation>
    <scope>NUCLEOTIDE SEQUENCE</scope>
</reference>
<proteinExistence type="predicted"/>
<sequence length="125" mass="13635">CGQIRRVLQFVVQQVHDDFGVGIGGEQVAKAFETITQRLMVFDDAVVDNGQFAAGKVWVRVVFQRRTLIDLADAAATLQHAGIAEQRDTGTVVTAVFQTLEAFQQDGGDITFSDSADNSTHVFFS</sequence>
<evidence type="ECO:0000313" key="1">
    <source>
        <dbReference type="EMBL" id="GFD22804.1"/>
    </source>
</evidence>